<dbReference type="OrthoDB" id="551302at2759"/>
<comment type="caution">
    <text evidence="2">The sequence shown here is derived from an EMBL/GenBank/DDBJ whole genome shotgun (WGS) entry which is preliminary data.</text>
</comment>
<evidence type="ECO:0000313" key="3">
    <source>
        <dbReference type="Proteomes" id="UP000265515"/>
    </source>
</evidence>
<feature type="compositionally biased region" description="Low complexity" evidence="1">
    <location>
        <begin position="74"/>
        <end position="91"/>
    </location>
</feature>
<keyword evidence="3" id="KW-1185">Reference proteome</keyword>
<dbReference type="EMBL" id="BFEA01000199">
    <property type="protein sequence ID" value="GBG74245.1"/>
    <property type="molecule type" value="Genomic_DNA"/>
</dbReference>
<dbReference type="GO" id="GO:0005634">
    <property type="term" value="C:nucleus"/>
    <property type="evidence" value="ECO:0007669"/>
    <property type="project" value="EnsemblPlants"/>
</dbReference>
<sequence>MSRCRSGRRRVVWDEENLHLIETHKTARQKITEPKTPYHPPDSDGMNSPLPYDLEGSVMVVQAEAIREALTEVASGSNDNDSSSANNSEWASSEDEGDEMDHDLSGSESVENGKRRLSFEEQRRKHYDEYRKVKELVAQGKRIDDDDDDSGENGKENGPEPERATWNSVKGGPVGSTG</sequence>
<protein>
    <recommendedName>
        <fullName evidence="4">Protein phosphatase inhibitor 2</fullName>
    </recommendedName>
</protein>
<evidence type="ECO:0008006" key="4">
    <source>
        <dbReference type="Google" id="ProtNLM"/>
    </source>
</evidence>
<reference evidence="2 3" key="1">
    <citation type="journal article" date="2018" name="Cell">
        <title>The Chara Genome: Secondary Complexity and Implications for Plant Terrestrialization.</title>
        <authorList>
            <person name="Nishiyama T."/>
            <person name="Sakayama H."/>
            <person name="Vries J.D."/>
            <person name="Buschmann H."/>
            <person name="Saint-Marcoux D."/>
            <person name="Ullrich K.K."/>
            <person name="Haas F.B."/>
            <person name="Vanderstraeten L."/>
            <person name="Becker D."/>
            <person name="Lang D."/>
            <person name="Vosolsobe S."/>
            <person name="Rombauts S."/>
            <person name="Wilhelmsson P.K.I."/>
            <person name="Janitza P."/>
            <person name="Kern R."/>
            <person name="Heyl A."/>
            <person name="Rumpler F."/>
            <person name="Villalobos L.I.A.C."/>
            <person name="Clay J.M."/>
            <person name="Skokan R."/>
            <person name="Toyoda A."/>
            <person name="Suzuki Y."/>
            <person name="Kagoshima H."/>
            <person name="Schijlen E."/>
            <person name="Tajeshwar N."/>
            <person name="Catarino B."/>
            <person name="Hetherington A.J."/>
            <person name="Saltykova A."/>
            <person name="Bonnot C."/>
            <person name="Breuninger H."/>
            <person name="Symeonidi A."/>
            <person name="Radhakrishnan G.V."/>
            <person name="Van Nieuwerburgh F."/>
            <person name="Deforce D."/>
            <person name="Chang C."/>
            <person name="Karol K.G."/>
            <person name="Hedrich R."/>
            <person name="Ulvskov P."/>
            <person name="Glockner G."/>
            <person name="Delwiche C.F."/>
            <person name="Petrasek J."/>
            <person name="Van de Peer Y."/>
            <person name="Friml J."/>
            <person name="Beilby M."/>
            <person name="Dolan L."/>
            <person name="Kohara Y."/>
            <person name="Sugano S."/>
            <person name="Fujiyama A."/>
            <person name="Delaux P.-M."/>
            <person name="Quint M."/>
            <person name="TheiBen G."/>
            <person name="Hagemann M."/>
            <person name="Harholt J."/>
            <person name="Dunand C."/>
            <person name="Zachgo S."/>
            <person name="Langdale J."/>
            <person name="Maumus F."/>
            <person name="Straeten D.V.D."/>
            <person name="Gould S.B."/>
            <person name="Rensing S.A."/>
        </authorList>
    </citation>
    <scope>NUCLEOTIDE SEQUENCE [LARGE SCALE GENOMIC DNA]</scope>
    <source>
        <strain evidence="2 3">S276</strain>
    </source>
</reference>
<dbReference type="Gramene" id="GBG74245">
    <property type="protein sequence ID" value="GBG74245"/>
    <property type="gene ID" value="CBR_g17955"/>
</dbReference>
<organism evidence="2 3">
    <name type="scientific">Chara braunii</name>
    <name type="common">Braun's stonewort</name>
    <dbReference type="NCBI Taxonomy" id="69332"/>
    <lineage>
        <taxon>Eukaryota</taxon>
        <taxon>Viridiplantae</taxon>
        <taxon>Streptophyta</taxon>
        <taxon>Charophyceae</taxon>
        <taxon>Charales</taxon>
        <taxon>Characeae</taxon>
        <taxon>Chara</taxon>
    </lineage>
</organism>
<dbReference type="Proteomes" id="UP000265515">
    <property type="component" value="Unassembled WGS sequence"/>
</dbReference>
<dbReference type="InterPro" id="IPR007062">
    <property type="entry name" value="PPI-2"/>
</dbReference>
<feature type="region of interest" description="Disordered" evidence="1">
    <location>
        <begin position="24"/>
        <end position="53"/>
    </location>
</feature>
<dbReference type="PANTHER" id="PTHR12398">
    <property type="entry name" value="PROTEIN PHOSPHATASE INHIBITOR"/>
    <property type="match status" value="1"/>
</dbReference>
<gene>
    <name evidence="2" type="ORF">CBR_g17955</name>
</gene>
<dbReference type="PANTHER" id="PTHR12398:SF20">
    <property type="entry name" value="PROTEIN PHOSPHATASE 1 REGULATORY INHIBITOR SUBUNIT 2"/>
    <property type="match status" value="1"/>
</dbReference>
<dbReference type="GO" id="GO:0004864">
    <property type="term" value="F:protein phosphatase inhibitor activity"/>
    <property type="evidence" value="ECO:0007669"/>
    <property type="project" value="EnsemblPlants"/>
</dbReference>
<dbReference type="AlphaFoldDB" id="A0A388KVZ7"/>
<dbReference type="OMA" id="KKPAGCD"/>
<evidence type="ECO:0000256" key="1">
    <source>
        <dbReference type="SAM" id="MobiDB-lite"/>
    </source>
</evidence>
<accession>A0A388KVZ7</accession>
<dbReference type="Pfam" id="PF04979">
    <property type="entry name" value="IPP-2"/>
    <property type="match status" value="1"/>
</dbReference>
<feature type="compositionally biased region" description="Acidic residues" evidence="1">
    <location>
        <begin position="92"/>
        <end position="101"/>
    </location>
</feature>
<feature type="compositionally biased region" description="Basic and acidic residues" evidence="1">
    <location>
        <begin position="111"/>
        <end position="135"/>
    </location>
</feature>
<dbReference type="STRING" id="69332.A0A388KVZ7"/>
<feature type="compositionally biased region" description="Basic and acidic residues" evidence="1">
    <location>
        <begin position="24"/>
        <end position="33"/>
    </location>
</feature>
<feature type="region of interest" description="Disordered" evidence="1">
    <location>
        <begin position="71"/>
        <end position="178"/>
    </location>
</feature>
<feature type="compositionally biased region" description="Basic and acidic residues" evidence="1">
    <location>
        <begin position="152"/>
        <end position="163"/>
    </location>
</feature>
<proteinExistence type="predicted"/>
<name>A0A388KVZ7_CHABU</name>
<evidence type="ECO:0000313" key="2">
    <source>
        <dbReference type="EMBL" id="GBG74245.1"/>
    </source>
</evidence>
<dbReference type="GO" id="GO:0009966">
    <property type="term" value="P:regulation of signal transduction"/>
    <property type="evidence" value="ECO:0007669"/>
    <property type="project" value="InterPro"/>
</dbReference>